<feature type="transmembrane region" description="Helical" evidence="2">
    <location>
        <begin position="169"/>
        <end position="188"/>
    </location>
</feature>
<feature type="transmembrane region" description="Helical" evidence="2">
    <location>
        <begin position="88"/>
        <end position="113"/>
    </location>
</feature>
<organism evidence="3 4">
    <name type="scientific">Kipferlia bialata</name>
    <dbReference type="NCBI Taxonomy" id="797122"/>
    <lineage>
        <taxon>Eukaryota</taxon>
        <taxon>Metamonada</taxon>
        <taxon>Carpediemonas-like organisms</taxon>
        <taxon>Kipferlia</taxon>
    </lineage>
</organism>
<keyword evidence="2" id="KW-1133">Transmembrane helix</keyword>
<dbReference type="Proteomes" id="UP000265618">
    <property type="component" value="Unassembled WGS sequence"/>
</dbReference>
<gene>
    <name evidence="3" type="ORF">KIPB_005939</name>
</gene>
<feature type="transmembrane region" description="Helical" evidence="2">
    <location>
        <begin position="666"/>
        <end position="687"/>
    </location>
</feature>
<keyword evidence="2" id="KW-0472">Membrane</keyword>
<protein>
    <submittedName>
        <fullName evidence="3">Uncharacterized protein</fullName>
    </submittedName>
</protein>
<keyword evidence="4" id="KW-1185">Reference proteome</keyword>
<reference evidence="3 4" key="1">
    <citation type="journal article" date="2018" name="PLoS ONE">
        <title>The draft genome of Kipferlia bialata reveals reductive genome evolution in fornicate parasites.</title>
        <authorList>
            <person name="Tanifuji G."/>
            <person name="Takabayashi S."/>
            <person name="Kume K."/>
            <person name="Takagi M."/>
            <person name="Nakayama T."/>
            <person name="Kamikawa R."/>
            <person name="Inagaki Y."/>
            <person name="Hashimoto T."/>
        </authorList>
    </citation>
    <scope>NUCLEOTIDE SEQUENCE [LARGE SCALE GENOMIC DNA]</scope>
    <source>
        <strain evidence="3">NY0173</strain>
    </source>
</reference>
<evidence type="ECO:0000256" key="2">
    <source>
        <dbReference type="SAM" id="Phobius"/>
    </source>
</evidence>
<dbReference type="AlphaFoldDB" id="A0A9K3GIP9"/>
<feature type="region of interest" description="Disordered" evidence="1">
    <location>
        <begin position="713"/>
        <end position="748"/>
    </location>
</feature>
<evidence type="ECO:0000313" key="3">
    <source>
        <dbReference type="EMBL" id="GIQ84448.1"/>
    </source>
</evidence>
<keyword evidence="2" id="KW-0812">Transmembrane</keyword>
<evidence type="ECO:0000313" key="4">
    <source>
        <dbReference type="Proteomes" id="UP000265618"/>
    </source>
</evidence>
<accession>A0A9K3GIP9</accession>
<name>A0A9K3GIP9_9EUKA</name>
<proteinExistence type="predicted"/>
<comment type="caution">
    <text evidence="3">The sequence shown here is derived from an EMBL/GenBank/DDBJ whole genome shotgun (WGS) entry which is preliminary data.</text>
</comment>
<dbReference type="EMBL" id="BDIP01001461">
    <property type="protein sequence ID" value="GIQ84448.1"/>
    <property type="molecule type" value="Genomic_DNA"/>
</dbReference>
<sequence length="748" mass="82154">MTNYTLSSTTLACDAVLDYTDSSSLVCPYNMTKYYGAYPLSYLSPQGVEQERPKTSSKTAFQVVMAGLYPSAWIDSWGEERDYKPDSWANVICALLMYGCILGLTGVCLYATASRKDTKGRRRVREYLKRFDSSKTSMTNVTKVFGRDGVKRRNMGDEYIDNEYKGTVVGGYSWCLLYIIGVFMLLWAEYVSIFGGANEIPTLPDDIYADLTADQPPYRRQREVQSMPYSSLPLENGQYLSSAISNRDNLYVVEATSGHTWDTVCIPSDPTFLAMSFADKLRLIFSTSAGSAYIYPWDPKAVYGNPTNGTVLMDSGSLTIETPGCVLAGGQSCSTRFNDTYLATFESTKPLLSYGCYQDADLLYHHISIVSLPWVFGYPSFEDMTFEISMQPSTKFPHFGLFTGTVRTHVIPTAFNQYLLTTPAAVPLIKQETLEIGVVSVNTGWADLAYPSCYFSDAMWEAVETARNETRNLLGDVSLDPFLPVAFDDNGEQTKYSKSALWDSSRVMSYTAAPLPVVVANVSDPEVLFSNSCLDLKGVYFGGQCEALGEGLGFDANPAYDYIQTSPVLVLCGTQDFHVDSHITHVPGWCDKPSTAEGQFGDCASDRMFYATAASSITGEASVCFPNATEVLTNNLSVSIRHTVGSQISQVTFHNLPAMALIGDVVLFYLTLMGFQTGLEGAITFVMRRVKRRRTEKCGVQAARVVARVPTQRGSQPTYAVPQTPNPLATPSMEGAGASKTGDWSSAL</sequence>
<evidence type="ECO:0000256" key="1">
    <source>
        <dbReference type="SAM" id="MobiDB-lite"/>
    </source>
</evidence>
<feature type="compositionally biased region" description="Polar residues" evidence="1">
    <location>
        <begin position="713"/>
        <end position="729"/>
    </location>
</feature>